<comment type="caution">
    <text evidence="1">The sequence shown here is derived from an EMBL/GenBank/DDBJ whole genome shotgun (WGS) entry which is preliminary data.</text>
</comment>
<dbReference type="Proteomes" id="UP000231987">
    <property type="component" value="Unassembled WGS sequence"/>
</dbReference>
<dbReference type="EMBL" id="NJGD01000022">
    <property type="protein sequence ID" value="PJR10711.1"/>
    <property type="molecule type" value="Genomic_DNA"/>
</dbReference>
<gene>
    <name evidence="1" type="ORF">CEJ86_29065</name>
</gene>
<sequence length="158" mass="17169">MPRSLPSAVIADGFRFVPLWAVSSIAISESYHRPPLGSSFARQLVDTHDDTLTLSASLVGWDRFLWKEYLELVAEASLRGSMLERLSSGKAGGLILVTSITIRTDLYMQSLSFTASATRRDVIDVSMTLVHLPRPGFLAQVLDLSAVGVGTLTEFVVG</sequence>
<evidence type="ECO:0000313" key="1">
    <source>
        <dbReference type="EMBL" id="PJR10711.1"/>
    </source>
</evidence>
<reference evidence="1 2" key="1">
    <citation type="submission" date="2017-06" db="EMBL/GenBank/DDBJ databases">
        <title>Ensifer strains isolated from leguminous trees and herbs display diverse denitrification phenotypes with some acting as strong N2O sinks.</title>
        <authorList>
            <person name="Woliy K."/>
            <person name="Mania D."/>
            <person name="Bakken L.R."/>
            <person name="Frostegard A."/>
        </authorList>
    </citation>
    <scope>NUCLEOTIDE SEQUENCE [LARGE SCALE GENOMIC DNA]</scope>
    <source>
        <strain evidence="1 2">AC50a</strain>
    </source>
</reference>
<name>A0A2J0YUV3_RHIML</name>
<dbReference type="AlphaFoldDB" id="A0A2J0YUV3"/>
<proteinExistence type="predicted"/>
<organism evidence="1 2">
    <name type="scientific">Rhizobium meliloti</name>
    <name type="common">Ensifer meliloti</name>
    <name type="synonym">Sinorhizobium meliloti</name>
    <dbReference type="NCBI Taxonomy" id="382"/>
    <lineage>
        <taxon>Bacteria</taxon>
        <taxon>Pseudomonadati</taxon>
        <taxon>Pseudomonadota</taxon>
        <taxon>Alphaproteobacteria</taxon>
        <taxon>Hyphomicrobiales</taxon>
        <taxon>Rhizobiaceae</taxon>
        <taxon>Sinorhizobium/Ensifer group</taxon>
        <taxon>Sinorhizobium</taxon>
    </lineage>
</organism>
<protein>
    <submittedName>
        <fullName evidence="1">Uncharacterized protein</fullName>
    </submittedName>
</protein>
<evidence type="ECO:0000313" key="2">
    <source>
        <dbReference type="Proteomes" id="UP000231987"/>
    </source>
</evidence>
<accession>A0A2J0YUV3</accession>